<dbReference type="InterPro" id="IPR004119">
    <property type="entry name" value="EcKL"/>
</dbReference>
<dbReference type="EMBL" id="LSRL02000029">
    <property type="protein sequence ID" value="TDG48827.1"/>
    <property type="molecule type" value="Genomic_DNA"/>
</dbReference>
<dbReference type="InterPro" id="IPR011009">
    <property type="entry name" value="Kinase-like_dom_sf"/>
</dbReference>
<dbReference type="SMART" id="SM00587">
    <property type="entry name" value="CHK"/>
    <property type="match status" value="1"/>
</dbReference>
<dbReference type="Gene3D" id="3.90.1200.10">
    <property type="match status" value="1"/>
</dbReference>
<gene>
    <name evidence="2" type="ORF">AWZ03_004730</name>
</gene>
<dbReference type="SUPFAM" id="SSF56112">
    <property type="entry name" value="Protein kinase-like (PK-like)"/>
    <property type="match status" value="1"/>
</dbReference>
<sequence>MSQSNGIVNPNEHLSIPEWITESYFKTVLDKDEPDHVKVLKFTPVAAIPPGENFTSIMLRIYIDLEMKDGSTKTKTYVFKTMLPNEKGGADIDAWGLFPKELAMYKKYLPAFEALYKAAGEEIQIAPKCLQTEQRGSLINFIFEDLSIRKFQNVDRLNGLDMAHMTRALRKLAEFHAASAVYEEQNGAFPTEFQEGFVSLKSEMFVKHGFKLRGESFKKSMETWGMKDAEKYIKNFPSLDDYWAMSVSSLDIDPLDFNTLTHGDFWSSNFMCNYLPDGTLDQLILVDFQACKWGDPAIDLLFFITLSAAKDIRIREFDSFIYIYWERLVECLKLLKYQKPLPKLRNLHTSLYKKQNSFYAFFAIFNHLPIIMFPSDKDTNLHNVMGDTEEGEKLRLRLTSNPTYGDVMKDLYPFFYHRGLFNFDDYKTQ</sequence>
<dbReference type="InterPro" id="IPR015897">
    <property type="entry name" value="CHK_kinase-like"/>
</dbReference>
<evidence type="ECO:0000259" key="1">
    <source>
        <dbReference type="SMART" id="SM00587"/>
    </source>
</evidence>
<dbReference type="PANTHER" id="PTHR11012">
    <property type="entry name" value="PROTEIN KINASE-LIKE DOMAIN-CONTAINING"/>
    <property type="match status" value="1"/>
</dbReference>
<proteinExistence type="predicted"/>
<keyword evidence="3" id="KW-1185">Reference proteome</keyword>
<dbReference type="OMA" id="KAMLSWG"/>
<evidence type="ECO:0000313" key="3">
    <source>
        <dbReference type="Proteomes" id="UP000295192"/>
    </source>
</evidence>
<dbReference type="Pfam" id="PF02958">
    <property type="entry name" value="EcKL"/>
    <property type="match status" value="1"/>
</dbReference>
<accession>A0A484BJ69</accession>
<name>A0A484BJ69_DRONA</name>
<organism evidence="2 3">
    <name type="scientific">Drosophila navojoa</name>
    <name type="common">Fruit fly</name>
    <dbReference type="NCBI Taxonomy" id="7232"/>
    <lineage>
        <taxon>Eukaryota</taxon>
        <taxon>Metazoa</taxon>
        <taxon>Ecdysozoa</taxon>
        <taxon>Arthropoda</taxon>
        <taxon>Hexapoda</taxon>
        <taxon>Insecta</taxon>
        <taxon>Pterygota</taxon>
        <taxon>Neoptera</taxon>
        <taxon>Endopterygota</taxon>
        <taxon>Diptera</taxon>
        <taxon>Brachycera</taxon>
        <taxon>Muscomorpha</taxon>
        <taxon>Ephydroidea</taxon>
        <taxon>Drosophilidae</taxon>
        <taxon>Drosophila</taxon>
    </lineage>
</organism>
<dbReference type="Proteomes" id="UP000295192">
    <property type="component" value="Unassembled WGS sequence"/>
</dbReference>
<dbReference type="STRING" id="7232.A0A484BJ69"/>
<reference evidence="2 3" key="1">
    <citation type="journal article" date="2019" name="J. Hered.">
        <title>An Improved Genome Assembly for Drosophila navojoa, the Basal Species in the mojavensis Cluster.</title>
        <authorList>
            <person name="Vanderlinde T."/>
            <person name="Dupim E.G."/>
            <person name="Nazario-Yepiz N.O."/>
            <person name="Carvalho A.B."/>
        </authorList>
    </citation>
    <scope>NUCLEOTIDE SEQUENCE [LARGE SCALE GENOMIC DNA]</scope>
    <source>
        <strain evidence="2">Navoj_Jal97</strain>
        <tissue evidence="2">Whole organism</tissue>
    </source>
</reference>
<feature type="domain" description="CHK kinase-like" evidence="1">
    <location>
        <begin position="141"/>
        <end position="334"/>
    </location>
</feature>
<evidence type="ECO:0000313" key="2">
    <source>
        <dbReference type="EMBL" id="TDG48827.1"/>
    </source>
</evidence>
<comment type="caution">
    <text evidence="2">The sequence shown here is derived from an EMBL/GenBank/DDBJ whole genome shotgun (WGS) entry which is preliminary data.</text>
</comment>
<dbReference type="OrthoDB" id="191037at2759"/>
<dbReference type="AlphaFoldDB" id="A0A484BJ69"/>
<protein>
    <recommendedName>
        <fullName evidence="1">CHK kinase-like domain-containing protein</fullName>
    </recommendedName>
</protein>
<dbReference type="PANTHER" id="PTHR11012:SF6">
    <property type="entry name" value="CHK DOMAIN OV1-RELATED"/>
    <property type="match status" value="1"/>
</dbReference>